<feature type="domain" description="N-acetyltransferase" evidence="6">
    <location>
        <begin position="176"/>
        <end position="317"/>
    </location>
</feature>
<dbReference type="CDD" id="cd04301">
    <property type="entry name" value="NAT_SF"/>
    <property type="match status" value="1"/>
</dbReference>
<evidence type="ECO:0000313" key="8">
    <source>
        <dbReference type="Proteomes" id="UP000294155"/>
    </source>
</evidence>
<dbReference type="PROSITE" id="PS50995">
    <property type="entry name" value="HTH_MARR_2"/>
    <property type="match status" value="1"/>
</dbReference>
<dbReference type="InterPro" id="IPR036390">
    <property type="entry name" value="WH_DNA-bd_sf"/>
</dbReference>
<evidence type="ECO:0000256" key="3">
    <source>
        <dbReference type="ARBA" id="ARBA00023125"/>
    </source>
</evidence>
<dbReference type="SUPFAM" id="SSF55729">
    <property type="entry name" value="Acyl-CoA N-acyltransferases (Nat)"/>
    <property type="match status" value="1"/>
</dbReference>
<dbReference type="PANTHER" id="PTHR13947">
    <property type="entry name" value="GNAT FAMILY N-ACETYLTRANSFERASE"/>
    <property type="match status" value="1"/>
</dbReference>
<evidence type="ECO:0000259" key="6">
    <source>
        <dbReference type="PROSITE" id="PS51186"/>
    </source>
</evidence>
<organism evidence="7 8">
    <name type="scientific">Hymenobacter persicinus</name>
    <dbReference type="NCBI Taxonomy" id="2025506"/>
    <lineage>
        <taxon>Bacteria</taxon>
        <taxon>Pseudomonadati</taxon>
        <taxon>Bacteroidota</taxon>
        <taxon>Cytophagia</taxon>
        <taxon>Cytophagales</taxon>
        <taxon>Hymenobacteraceae</taxon>
        <taxon>Hymenobacter</taxon>
    </lineage>
</organism>
<gene>
    <name evidence="7" type="ORF">EWM57_15110</name>
</gene>
<dbReference type="InterPro" id="IPR000182">
    <property type="entry name" value="GNAT_dom"/>
</dbReference>
<evidence type="ECO:0000256" key="2">
    <source>
        <dbReference type="ARBA" id="ARBA00023015"/>
    </source>
</evidence>
<dbReference type="GO" id="GO:0003700">
    <property type="term" value="F:DNA-binding transcription factor activity"/>
    <property type="evidence" value="ECO:0007669"/>
    <property type="project" value="InterPro"/>
</dbReference>
<dbReference type="InterPro" id="IPR000835">
    <property type="entry name" value="HTH_MarR-typ"/>
</dbReference>
<dbReference type="PROSITE" id="PS01117">
    <property type="entry name" value="HTH_MARR_1"/>
    <property type="match status" value="1"/>
</dbReference>
<dbReference type="InterPro" id="IPR023187">
    <property type="entry name" value="Tscrpt_reg_MarR-type_CS"/>
</dbReference>
<comment type="caution">
    <text evidence="7">The sequence shown here is derived from an EMBL/GenBank/DDBJ whole genome shotgun (WGS) entry which is preliminary data.</text>
</comment>
<reference evidence="7 8" key="1">
    <citation type="submission" date="2019-02" db="EMBL/GenBank/DDBJ databases">
        <title>Bacterial novel species isolated from soil.</title>
        <authorList>
            <person name="Jung H.-Y."/>
        </authorList>
    </citation>
    <scope>NUCLEOTIDE SEQUENCE [LARGE SCALE GENOMIC DNA]</scope>
    <source>
        <strain evidence="7 8">1-3-3-3</strain>
    </source>
</reference>
<dbReference type="OrthoDB" id="1431064at2"/>
<dbReference type="InterPro" id="IPR036388">
    <property type="entry name" value="WH-like_DNA-bd_sf"/>
</dbReference>
<accession>A0A4Q5LB22</accession>
<dbReference type="Pfam" id="PF00583">
    <property type="entry name" value="Acetyltransf_1"/>
    <property type="match status" value="1"/>
</dbReference>
<dbReference type="AlphaFoldDB" id="A0A4Q5LB22"/>
<evidence type="ECO:0000313" key="7">
    <source>
        <dbReference type="EMBL" id="RYU78166.1"/>
    </source>
</evidence>
<dbReference type="RefSeq" id="WP_129921993.1">
    <property type="nucleotide sequence ID" value="NZ_SEWE01000034.1"/>
</dbReference>
<dbReference type="GO" id="GO:0008080">
    <property type="term" value="F:N-acetyltransferase activity"/>
    <property type="evidence" value="ECO:0007669"/>
    <property type="project" value="InterPro"/>
</dbReference>
<dbReference type="Pfam" id="PF12802">
    <property type="entry name" value="MarR_2"/>
    <property type="match status" value="1"/>
</dbReference>
<protein>
    <submittedName>
        <fullName evidence="7">GNAT family N-acetyltransferase</fullName>
    </submittedName>
</protein>
<dbReference type="EMBL" id="SEWE01000034">
    <property type="protein sequence ID" value="RYU78166.1"/>
    <property type="molecule type" value="Genomic_DNA"/>
</dbReference>
<dbReference type="PANTHER" id="PTHR13947:SF37">
    <property type="entry name" value="LD18367P"/>
    <property type="match status" value="1"/>
</dbReference>
<feature type="domain" description="HTH marR-type" evidence="5">
    <location>
        <begin position="9"/>
        <end position="154"/>
    </location>
</feature>
<keyword evidence="1 7" id="KW-0808">Transferase</keyword>
<dbReference type="SUPFAM" id="SSF46785">
    <property type="entry name" value="Winged helix' DNA-binding domain"/>
    <property type="match status" value="1"/>
</dbReference>
<dbReference type="GO" id="GO:0003677">
    <property type="term" value="F:DNA binding"/>
    <property type="evidence" value="ECO:0007669"/>
    <property type="project" value="UniProtKB-KW"/>
</dbReference>
<proteinExistence type="predicted"/>
<dbReference type="PROSITE" id="PS51186">
    <property type="entry name" value="GNAT"/>
    <property type="match status" value="1"/>
</dbReference>
<name>A0A4Q5LB22_9BACT</name>
<evidence type="ECO:0000256" key="4">
    <source>
        <dbReference type="ARBA" id="ARBA00023163"/>
    </source>
</evidence>
<evidence type="ECO:0000256" key="1">
    <source>
        <dbReference type="ARBA" id="ARBA00022679"/>
    </source>
</evidence>
<dbReference type="InterPro" id="IPR016181">
    <property type="entry name" value="Acyl_CoA_acyltransferase"/>
</dbReference>
<keyword evidence="8" id="KW-1185">Reference proteome</keyword>
<dbReference type="SMART" id="SM00347">
    <property type="entry name" value="HTH_MARR"/>
    <property type="match status" value="1"/>
</dbReference>
<evidence type="ECO:0000259" key="5">
    <source>
        <dbReference type="PROSITE" id="PS50995"/>
    </source>
</evidence>
<keyword evidence="4" id="KW-0804">Transcription</keyword>
<keyword evidence="3" id="KW-0238">DNA-binding</keyword>
<dbReference type="Gene3D" id="3.40.630.30">
    <property type="match status" value="1"/>
</dbReference>
<dbReference type="Gene3D" id="1.10.10.10">
    <property type="entry name" value="Winged helix-like DNA-binding domain superfamily/Winged helix DNA-binding domain"/>
    <property type="match status" value="1"/>
</dbReference>
<dbReference type="InterPro" id="IPR050769">
    <property type="entry name" value="NAT_camello-type"/>
</dbReference>
<keyword evidence="2" id="KW-0805">Transcription regulation</keyword>
<sequence length="317" mass="35504">MDFLQQLGPVALGSRLRRLSEQLTAEAAGIYADYGLNFQPRWYPVFYLVAQQPGIASNEVAEQIGHTHASVSQIVKELLRHELLTMTPDPQDQRRRRLQLTARGHEVLPHLRAQTADVRRSMDELLAETEPSLWSALHAFEQQLRRQPLRQRVAAARQRRAAAPVVLRDYRAGDQPAFRQLNVDWIARYFTLEPADLKALDHPQEYILAPGGAILLAEIAGEVVGTCALLRMPETGSYELAKMAVSPAVQGRQIGFLLGQAALQRVRELGGRRVYLESNSVLTPALSLYRKLGFQPLAQPLPSPYARADVQMELLLP</sequence>
<dbReference type="Proteomes" id="UP000294155">
    <property type="component" value="Unassembled WGS sequence"/>
</dbReference>